<accession>A0AAV3QPI3</accession>
<evidence type="ECO:0000313" key="2">
    <source>
        <dbReference type="EMBL" id="GAA0165979.1"/>
    </source>
</evidence>
<dbReference type="GO" id="GO:0000381">
    <property type="term" value="P:regulation of alternative mRNA splicing, via spliceosome"/>
    <property type="evidence" value="ECO:0007669"/>
    <property type="project" value="TreeGrafter"/>
</dbReference>
<feature type="compositionally biased region" description="Pro residues" evidence="1">
    <location>
        <begin position="48"/>
        <end position="72"/>
    </location>
</feature>
<dbReference type="GO" id="GO:0003723">
    <property type="term" value="F:RNA binding"/>
    <property type="evidence" value="ECO:0007669"/>
    <property type="project" value="InterPro"/>
</dbReference>
<protein>
    <submittedName>
        <fullName evidence="2">Uncharacterized protein</fullName>
    </submittedName>
</protein>
<dbReference type="GO" id="GO:0071013">
    <property type="term" value="C:catalytic step 2 spliceosome"/>
    <property type="evidence" value="ECO:0007669"/>
    <property type="project" value="TreeGrafter"/>
</dbReference>
<evidence type="ECO:0000313" key="3">
    <source>
        <dbReference type="Proteomes" id="UP001454036"/>
    </source>
</evidence>
<feature type="compositionally biased region" description="Basic and acidic residues" evidence="1">
    <location>
        <begin position="75"/>
        <end position="84"/>
    </location>
</feature>
<gene>
    <name evidence="2" type="ORF">LIER_21244</name>
</gene>
<organism evidence="2 3">
    <name type="scientific">Lithospermum erythrorhizon</name>
    <name type="common">Purple gromwell</name>
    <name type="synonym">Lithospermum officinale var. erythrorhizon</name>
    <dbReference type="NCBI Taxonomy" id="34254"/>
    <lineage>
        <taxon>Eukaryota</taxon>
        <taxon>Viridiplantae</taxon>
        <taxon>Streptophyta</taxon>
        <taxon>Embryophyta</taxon>
        <taxon>Tracheophyta</taxon>
        <taxon>Spermatophyta</taxon>
        <taxon>Magnoliopsida</taxon>
        <taxon>eudicotyledons</taxon>
        <taxon>Gunneridae</taxon>
        <taxon>Pentapetalae</taxon>
        <taxon>asterids</taxon>
        <taxon>lamiids</taxon>
        <taxon>Boraginales</taxon>
        <taxon>Boraginaceae</taxon>
        <taxon>Boraginoideae</taxon>
        <taxon>Lithospermeae</taxon>
        <taxon>Lithospermum</taxon>
    </lineage>
</organism>
<evidence type="ECO:0000256" key="1">
    <source>
        <dbReference type="SAM" id="MobiDB-lite"/>
    </source>
</evidence>
<comment type="caution">
    <text evidence="2">The sequence shown here is derived from an EMBL/GenBank/DDBJ whole genome shotgun (WGS) entry which is preliminary data.</text>
</comment>
<name>A0AAV3QPI3_LITER</name>
<sequence length="159" mass="17565">MLSKERRATKAGNMGWQGIPVPAPPGSQFTPVAPHPYAPQMSQTGMPMAPPPPMHQGMPPPPPPEEAPPPLPEEPELKKQKLDDSSLIPEDQFLAQHSVWSTFSVTFADLYLIPNYPKFIFFFSNDLVAGLDSLSLAYYNVTPGETLNLSLRERGGRKR</sequence>
<dbReference type="Gene3D" id="3.10.20.90">
    <property type="entry name" value="Phosphatidylinositol 3-kinase Catalytic Subunit, Chain A, domain 1"/>
    <property type="match status" value="1"/>
</dbReference>
<dbReference type="GO" id="GO:0005686">
    <property type="term" value="C:U2 snRNP"/>
    <property type="evidence" value="ECO:0007669"/>
    <property type="project" value="TreeGrafter"/>
</dbReference>
<reference evidence="2 3" key="1">
    <citation type="submission" date="2024-01" db="EMBL/GenBank/DDBJ databases">
        <title>The complete chloroplast genome sequence of Lithospermum erythrorhizon: insights into the phylogenetic relationship among Boraginaceae species and the maternal lineages of purple gromwells.</title>
        <authorList>
            <person name="Okada T."/>
            <person name="Watanabe K."/>
        </authorList>
    </citation>
    <scope>NUCLEOTIDE SEQUENCE [LARGE SCALE GENOMIC DNA]</scope>
</reference>
<dbReference type="InterPro" id="IPR045146">
    <property type="entry name" value="SF3A1"/>
</dbReference>
<keyword evidence="3" id="KW-1185">Reference proteome</keyword>
<feature type="region of interest" description="Disordered" evidence="1">
    <location>
        <begin position="1"/>
        <end position="86"/>
    </location>
</feature>
<dbReference type="AlphaFoldDB" id="A0AAV3QPI3"/>
<dbReference type="EMBL" id="BAABME010005558">
    <property type="protein sequence ID" value="GAA0165979.1"/>
    <property type="molecule type" value="Genomic_DNA"/>
</dbReference>
<dbReference type="GO" id="GO:0071004">
    <property type="term" value="C:U2-type prespliceosome"/>
    <property type="evidence" value="ECO:0007669"/>
    <property type="project" value="TreeGrafter"/>
</dbReference>
<dbReference type="Proteomes" id="UP001454036">
    <property type="component" value="Unassembled WGS sequence"/>
</dbReference>
<dbReference type="PANTHER" id="PTHR15316">
    <property type="entry name" value="SPLICEOSOME ASSOCIATED PROTEIN 114/SWAP SPLICING FACTOR-RELATED"/>
    <property type="match status" value="1"/>
</dbReference>
<dbReference type="GO" id="GO:0045292">
    <property type="term" value="P:mRNA cis splicing, via spliceosome"/>
    <property type="evidence" value="ECO:0007669"/>
    <property type="project" value="InterPro"/>
</dbReference>
<proteinExistence type="predicted"/>
<dbReference type="PANTHER" id="PTHR15316:SF1">
    <property type="entry name" value="SPLICING FACTOR 3A SUBUNIT 1"/>
    <property type="match status" value="1"/>
</dbReference>